<evidence type="ECO:0000256" key="4">
    <source>
        <dbReference type="ARBA" id="ARBA00022801"/>
    </source>
</evidence>
<dbReference type="NCBIfam" id="TIGR00072">
    <property type="entry name" value="hydrog_prot"/>
    <property type="match status" value="1"/>
</dbReference>
<dbReference type="GO" id="GO:0016485">
    <property type="term" value="P:protein processing"/>
    <property type="evidence" value="ECO:0007669"/>
    <property type="project" value="TreeGrafter"/>
</dbReference>
<dbReference type="AlphaFoldDB" id="A0A9J6RNW2"/>
<dbReference type="GO" id="GO:0004190">
    <property type="term" value="F:aspartic-type endopeptidase activity"/>
    <property type="evidence" value="ECO:0007669"/>
    <property type="project" value="UniProtKB-KW"/>
</dbReference>
<accession>A0A9J6RNW2</accession>
<dbReference type="Proteomes" id="UP001069090">
    <property type="component" value="Unassembled WGS sequence"/>
</dbReference>
<comment type="caution">
    <text evidence="6">The sequence shown here is derived from an EMBL/GenBank/DDBJ whole genome shotgun (WGS) entry which is preliminary data.</text>
</comment>
<dbReference type="InterPro" id="IPR023430">
    <property type="entry name" value="Pept_HybD-like_dom_sf"/>
</dbReference>
<keyword evidence="2" id="KW-0645">Protease</keyword>
<sequence length="199" mass="21824">MEMTANEKPTGQTQKKESGSQEAMQYNGIITIIGVGNLLLSDEGVGVHVVRSLTEQLEHDQRITCIDAGTLSYELLEWVATADAVLLIDAAQLDAPAGTVAQFTDHQVEAHFALASSQTVHQISVRDVLNTARILYQRPRHWTLIGIQPSIMTWGDTLSEPVTQNLPTVFAAIADTLRHWGVEVEDTLHPSCHFSGVEQ</sequence>
<dbReference type="EMBL" id="JAPTGG010000009">
    <property type="protein sequence ID" value="MCZ0865823.1"/>
    <property type="molecule type" value="Genomic_DNA"/>
</dbReference>
<dbReference type="GO" id="GO:0008047">
    <property type="term" value="F:enzyme activator activity"/>
    <property type="evidence" value="ECO:0007669"/>
    <property type="project" value="InterPro"/>
</dbReference>
<name>A0A9J6RNW2_9GAMM</name>
<dbReference type="Pfam" id="PF01750">
    <property type="entry name" value="HycI"/>
    <property type="match status" value="1"/>
</dbReference>
<dbReference type="RefSeq" id="WP_258331973.1">
    <property type="nucleotide sequence ID" value="NZ_JAPTGG010000009.1"/>
</dbReference>
<dbReference type="PRINTS" id="PR00446">
    <property type="entry name" value="HYDRGNUPTAKE"/>
</dbReference>
<dbReference type="PANTHER" id="PTHR30302:SF1">
    <property type="entry name" value="HYDROGENASE 2 MATURATION PROTEASE"/>
    <property type="match status" value="1"/>
</dbReference>
<dbReference type="PANTHER" id="PTHR30302">
    <property type="entry name" value="HYDROGENASE 1 MATURATION PROTEASE"/>
    <property type="match status" value="1"/>
</dbReference>
<feature type="region of interest" description="Disordered" evidence="5">
    <location>
        <begin position="1"/>
        <end position="20"/>
    </location>
</feature>
<dbReference type="SUPFAM" id="SSF53163">
    <property type="entry name" value="HybD-like"/>
    <property type="match status" value="1"/>
</dbReference>
<keyword evidence="3" id="KW-0064">Aspartyl protease</keyword>
<evidence type="ECO:0000256" key="2">
    <source>
        <dbReference type="ARBA" id="ARBA00022670"/>
    </source>
</evidence>
<reference evidence="6 7" key="1">
    <citation type="submission" date="2022-12" db="EMBL/GenBank/DDBJ databases">
        <title>Dasania phycosphaerae sp. nov., isolated from particulate material of the south coast of Korea.</title>
        <authorList>
            <person name="Jiang Y."/>
        </authorList>
    </citation>
    <scope>NUCLEOTIDE SEQUENCE [LARGE SCALE GENOMIC DNA]</scope>
    <source>
        <strain evidence="6 7">GY-19</strain>
    </source>
</reference>
<dbReference type="InterPro" id="IPR000671">
    <property type="entry name" value="Peptidase_A31"/>
</dbReference>
<evidence type="ECO:0000313" key="7">
    <source>
        <dbReference type="Proteomes" id="UP001069090"/>
    </source>
</evidence>
<evidence type="ECO:0000256" key="3">
    <source>
        <dbReference type="ARBA" id="ARBA00022750"/>
    </source>
</evidence>
<protein>
    <submittedName>
        <fullName evidence="6">HyaD/HybD family hydrogenase maturation endopeptidase</fullName>
    </submittedName>
</protein>
<keyword evidence="7" id="KW-1185">Reference proteome</keyword>
<dbReference type="Gene3D" id="3.40.50.1450">
    <property type="entry name" value="HybD-like"/>
    <property type="match status" value="1"/>
</dbReference>
<evidence type="ECO:0000256" key="5">
    <source>
        <dbReference type="SAM" id="MobiDB-lite"/>
    </source>
</evidence>
<dbReference type="CDD" id="cd06062">
    <property type="entry name" value="H2MP_MemB-H2up"/>
    <property type="match status" value="1"/>
</dbReference>
<comment type="similarity">
    <text evidence="1">Belongs to the peptidase A31 family.</text>
</comment>
<proteinExistence type="inferred from homology"/>
<gene>
    <name evidence="6" type="ORF">O0V09_11450</name>
</gene>
<organism evidence="6 7">
    <name type="scientific">Dasania phycosphaerae</name>
    <dbReference type="NCBI Taxonomy" id="2950436"/>
    <lineage>
        <taxon>Bacteria</taxon>
        <taxon>Pseudomonadati</taxon>
        <taxon>Pseudomonadota</taxon>
        <taxon>Gammaproteobacteria</taxon>
        <taxon>Cellvibrionales</taxon>
        <taxon>Spongiibacteraceae</taxon>
        <taxon>Dasania</taxon>
    </lineage>
</organism>
<evidence type="ECO:0000313" key="6">
    <source>
        <dbReference type="EMBL" id="MCZ0865823.1"/>
    </source>
</evidence>
<keyword evidence="4" id="KW-0378">Hydrolase</keyword>
<evidence type="ECO:0000256" key="1">
    <source>
        <dbReference type="ARBA" id="ARBA00006814"/>
    </source>
</evidence>